<feature type="non-terminal residue" evidence="2">
    <location>
        <position position="1"/>
    </location>
</feature>
<feature type="compositionally biased region" description="Polar residues" evidence="1">
    <location>
        <begin position="1"/>
        <end position="10"/>
    </location>
</feature>
<sequence>ISMVDYTTENQRQKDKADNTDDMSMVVPQKRKLSCKGLSTPKSMKIRNEESMGDETKKNVLKRPECDYHTRSAHSWSKHLKNEHLTTPTLAGCLLR</sequence>
<feature type="compositionally biased region" description="Basic and acidic residues" evidence="1">
    <location>
        <begin position="46"/>
        <end position="58"/>
    </location>
</feature>
<evidence type="ECO:0000313" key="3">
    <source>
        <dbReference type="Proteomes" id="UP001328107"/>
    </source>
</evidence>
<proteinExistence type="predicted"/>
<protein>
    <submittedName>
        <fullName evidence="2">Uncharacterized protein</fullName>
    </submittedName>
</protein>
<organism evidence="2 3">
    <name type="scientific">Pristionchus mayeri</name>
    <dbReference type="NCBI Taxonomy" id="1317129"/>
    <lineage>
        <taxon>Eukaryota</taxon>
        <taxon>Metazoa</taxon>
        <taxon>Ecdysozoa</taxon>
        <taxon>Nematoda</taxon>
        <taxon>Chromadorea</taxon>
        <taxon>Rhabditida</taxon>
        <taxon>Rhabditina</taxon>
        <taxon>Diplogasteromorpha</taxon>
        <taxon>Diplogasteroidea</taxon>
        <taxon>Neodiplogasteridae</taxon>
        <taxon>Pristionchus</taxon>
    </lineage>
</organism>
<dbReference type="AlphaFoldDB" id="A0AAN4ZTW2"/>
<dbReference type="Proteomes" id="UP001328107">
    <property type="component" value="Unassembled WGS sequence"/>
</dbReference>
<dbReference type="EMBL" id="BTRK01000003">
    <property type="protein sequence ID" value="GMR43765.1"/>
    <property type="molecule type" value="Genomic_DNA"/>
</dbReference>
<gene>
    <name evidence="2" type="ORF">PMAYCL1PPCAC_13960</name>
</gene>
<feature type="non-terminal residue" evidence="2">
    <location>
        <position position="96"/>
    </location>
</feature>
<evidence type="ECO:0000313" key="2">
    <source>
        <dbReference type="EMBL" id="GMR43765.1"/>
    </source>
</evidence>
<name>A0AAN4ZTW2_9BILA</name>
<keyword evidence="3" id="KW-1185">Reference proteome</keyword>
<feature type="region of interest" description="Disordered" evidence="1">
    <location>
        <begin position="1"/>
        <end position="58"/>
    </location>
</feature>
<comment type="caution">
    <text evidence="2">The sequence shown here is derived from an EMBL/GenBank/DDBJ whole genome shotgun (WGS) entry which is preliminary data.</text>
</comment>
<evidence type="ECO:0000256" key="1">
    <source>
        <dbReference type="SAM" id="MobiDB-lite"/>
    </source>
</evidence>
<accession>A0AAN4ZTW2</accession>
<reference evidence="3" key="1">
    <citation type="submission" date="2022-10" db="EMBL/GenBank/DDBJ databases">
        <title>Genome assembly of Pristionchus species.</title>
        <authorList>
            <person name="Yoshida K."/>
            <person name="Sommer R.J."/>
        </authorList>
    </citation>
    <scope>NUCLEOTIDE SEQUENCE [LARGE SCALE GENOMIC DNA]</scope>
    <source>
        <strain evidence="3">RS5460</strain>
    </source>
</reference>